<reference evidence="2" key="2">
    <citation type="submission" date="2015-04" db="EMBL/GenBank/DDBJ databases">
        <title>The complete genome sequence of Erythrobacter sp. s21-N3.</title>
        <authorList>
            <person name="Zhuang L."/>
            <person name="Liu Y."/>
            <person name="Shao Z."/>
        </authorList>
    </citation>
    <scope>NUCLEOTIDE SEQUENCE [LARGE SCALE GENOMIC DNA]</scope>
    <source>
        <strain evidence="2">s21-N3</strain>
    </source>
</reference>
<dbReference type="KEGG" id="ery:CP97_00805"/>
<evidence type="ECO:0000313" key="2">
    <source>
        <dbReference type="Proteomes" id="UP000059113"/>
    </source>
</evidence>
<dbReference type="EMBL" id="CP011310">
    <property type="protein sequence ID" value="AKQ40899.1"/>
    <property type="molecule type" value="Genomic_DNA"/>
</dbReference>
<dbReference type="PATRIC" id="fig|1648404.4.peg.172"/>
<dbReference type="InterPro" id="IPR007263">
    <property type="entry name" value="DCC1-like"/>
</dbReference>
<organism evidence="1 2">
    <name type="scientific">Aurantiacibacter atlanticus</name>
    <dbReference type="NCBI Taxonomy" id="1648404"/>
    <lineage>
        <taxon>Bacteria</taxon>
        <taxon>Pseudomonadati</taxon>
        <taxon>Pseudomonadota</taxon>
        <taxon>Alphaproteobacteria</taxon>
        <taxon>Sphingomonadales</taxon>
        <taxon>Erythrobacteraceae</taxon>
        <taxon>Aurantiacibacter</taxon>
    </lineage>
</organism>
<gene>
    <name evidence="1" type="ORF">CP97_00805</name>
</gene>
<protein>
    <recommendedName>
        <fullName evidence="3">DUF393 domain-containing protein</fullName>
    </recommendedName>
</protein>
<dbReference type="OrthoDB" id="9785438at2"/>
<keyword evidence="2" id="KW-1185">Reference proteome</keyword>
<dbReference type="STRING" id="1648404.CP97_00805"/>
<accession>A0A0H4VCS6</accession>
<evidence type="ECO:0008006" key="3">
    <source>
        <dbReference type="Google" id="ProtNLM"/>
    </source>
</evidence>
<reference evidence="1 2" key="1">
    <citation type="journal article" date="2015" name="Int. J. Syst. Evol. Microbiol.">
        <title>Erythrobacter atlanticus sp. nov., a bacterium from ocean sediment able to degrade polycyclic aromatic hydrocarbons.</title>
        <authorList>
            <person name="Zhuang L."/>
            <person name="Liu Y."/>
            <person name="Wang L."/>
            <person name="Wang W."/>
            <person name="Shao Z."/>
        </authorList>
    </citation>
    <scope>NUCLEOTIDE SEQUENCE [LARGE SCALE GENOMIC DNA]</scope>
    <source>
        <strain evidence="2">s21-N3</strain>
    </source>
</reference>
<name>A0A0H4VCS6_9SPHN</name>
<evidence type="ECO:0000313" key="1">
    <source>
        <dbReference type="EMBL" id="AKQ40899.1"/>
    </source>
</evidence>
<dbReference type="AlphaFoldDB" id="A0A0H4VCS6"/>
<dbReference type="Pfam" id="PF04134">
    <property type="entry name" value="DCC1-like"/>
    <property type="match status" value="1"/>
</dbReference>
<dbReference type="RefSeq" id="WP_048884378.1">
    <property type="nucleotide sequence ID" value="NZ_CP011310.1"/>
</dbReference>
<dbReference type="Proteomes" id="UP000059113">
    <property type="component" value="Chromosome"/>
</dbReference>
<sequence length="116" mass="13133">MRYLIYDGDCPFCARYVDYLNLKKRFPDIELLSAREHPDHDAVRIVRVSGMLIDDGMAIVDDEEIVHGAEAISMLSGGMTHGVFFSSQERAKRSYGLLRKGRSAVLKLLGRQRLGF</sequence>
<proteinExistence type="predicted"/>
<dbReference type="GO" id="GO:0015035">
    <property type="term" value="F:protein-disulfide reductase activity"/>
    <property type="evidence" value="ECO:0007669"/>
    <property type="project" value="InterPro"/>
</dbReference>